<protein>
    <recommendedName>
        <fullName evidence="4">Large ribosomal subunit protein bL35</fullName>
    </recommendedName>
</protein>
<sequence length="65" mass="7503">MPKMKTHSGAKKRFRVSGSGKIIHQRANRRHYLEHKPSRRTRRLKPNTVLSAGKVKVVKRMLGLS</sequence>
<dbReference type="PANTHER" id="PTHR33343:SF1">
    <property type="entry name" value="LARGE RIBOSOMAL SUBUNIT PROTEIN BL35M"/>
    <property type="match status" value="1"/>
</dbReference>
<dbReference type="Pfam" id="PF01632">
    <property type="entry name" value="Ribosomal_L35p"/>
    <property type="match status" value="1"/>
</dbReference>
<dbReference type="PRINTS" id="PR00064">
    <property type="entry name" value="RIBOSOMALL35"/>
</dbReference>
<comment type="caution">
    <text evidence="7">The sequence shown here is derived from an EMBL/GenBank/DDBJ whole genome shotgun (WGS) entry which is preliminary data.</text>
</comment>
<dbReference type="PANTHER" id="PTHR33343">
    <property type="entry name" value="54S RIBOSOMAL PROTEIN BL35M"/>
    <property type="match status" value="1"/>
</dbReference>
<gene>
    <name evidence="4 7" type="primary">rpmI</name>
    <name evidence="7" type="ORF">ACFFFR_02790</name>
</gene>
<dbReference type="NCBIfam" id="TIGR00001">
    <property type="entry name" value="rpmI_bact"/>
    <property type="match status" value="1"/>
</dbReference>
<evidence type="ECO:0000256" key="3">
    <source>
        <dbReference type="ARBA" id="ARBA00023274"/>
    </source>
</evidence>
<dbReference type="HAMAP" id="MF_00514">
    <property type="entry name" value="Ribosomal_bL35"/>
    <property type="match status" value="1"/>
</dbReference>
<dbReference type="SUPFAM" id="SSF143034">
    <property type="entry name" value="L35p-like"/>
    <property type="match status" value="1"/>
</dbReference>
<evidence type="ECO:0000256" key="5">
    <source>
        <dbReference type="RuleBase" id="RU000568"/>
    </source>
</evidence>
<dbReference type="InterPro" id="IPR037229">
    <property type="entry name" value="Ribosomal_bL35_sf"/>
</dbReference>
<dbReference type="EMBL" id="JBHLUB010000003">
    <property type="protein sequence ID" value="MFC0581318.1"/>
    <property type="molecule type" value="Genomic_DNA"/>
</dbReference>
<keyword evidence="2 4" id="KW-0689">Ribosomal protein</keyword>
<keyword evidence="3 4" id="KW-0687">Ribonucleoprotein</keyword>
<evidence type="ECO:0000256" key="6">
    <source>
        <dbReference type="SAM" id="MobiDB-lite"/>
    </source>
</evidence>
<evidence type="ECO:0000313" key="8">
    <source>
        <dbReference type="Proteomes" id="UP001589862"/>
    </source>
</evidence>
<dbReference type="Proteomes" id="UP001589862">
    <property type="component" value="Unassembled WGS sequence"/>
</dbReference>
<dbReference type="InterPro" id="IPR018265">
    <property type="entry name" value="Ribosomal_bL35_CS"/>
</dbReference>
<feature type="region of interest" description="Disordered" evidence="6">
    <location>
        <begin position="1"/>
        <end position="22"/>
    </location>
</feature>
<evidence type="ECO:0000256" key="1">
    <source>
        <dbReference type="ARBA" id="ARBA00006598"/>
    </source>
</evidence>
<accession>A0ABV6P8B2</accession>
<proteinExistence type="inferred from homology"/>
<dbReference type="RefSeq" id="WP_377458007.1">
    <property type="nucleotide sequence ID" value="NZ_JBHLUB010000003.1"/>
</dbReference>
<comment type="similarity">
    <text evidence="1 4 5">Belongs to the bacterial ribosomal protein bL35 family.</text>
</comment>
<keyword evidence="8" id="KW-1185">Reference proteome</keyword>
<evidence type="ECO:0000313" key="7">
    <source>
        <dbReference type="EMBL" id="MFC0581318.1"/>
    </source>
</evidence>
<organism evidence="7 8">
    <name type="scientific">Micrococcoides hystricis</name>
    <dbReference type="NCBI Taxonomy" id="1572761"/>
    <lineage>
        <taxon>Bacteria</taxon>
        <taxon>Bacillati</taxon>
        <taxon>Actinomycetota</taxon>
        <taxon>Actinomycetes</taxon>
        <taxon>Micrococcales</taxon>
        <taxon>Micrococcaceae</taxon>
        <taxon>Micrococcoides</taxon>
    </lineage>
</organism>
<evidence type="ECO:0000256" key="4">
    <source>
        <dbReference type="HAMAP-Rule" id="MF_00514"/>
    </source>
</evidence>
<dbReference type="PROSITE" id="PS00936">
    <property type="entry name" value="RIBOSOMAL_L35"/>
    <property type="match status" value="1"/>
</dbReference>
<dbReference type="Gene3D" id="4.10.410.60">
    <property type="match status" value="1"/>
</dbReference>
<evidence type="ECO:0000256" key="2">
    <source>
        <dbReference type="ARBA" id="ARBA00022980"/>
    </source>
</evidence>
<dbReference type="GO" id="GO:0005840">
    <property type="term" value="C:ribosome"/>
    <property type="evidence" value="ECO:0007669"/>
    <property type="project" value="UniProtKB-KW"/>
</dbReference>
<reference evidence="7 8" key="1">
    <citation type="submission" date="2024-09" db="EMBL/GenBank/DDBJ databases">
        <authorList>
            <person name="Sun Q."/>
            <person name="Mori K."/>
        </authorList>
    </citation>
    <scope>NUCLEOTIDE SEQUENCE [LARGE SCALE GENOMIC DNA]</scope>
    <source>
        <strain evidence="7 8">NCAIM B.02604</strain>
    </source>
</reference>
<dbReference type="InterPro" id="IPR021137">
    <property type="entry name" value="Ribosomal_bL35-like"/>
</dbReference>
<dbReference type="InterPro" id="IPR001706">
    <property type="entry name" value="Ribosomal_bL35"/>
</dbReference>
<name>A0ABV6P8B2_9MICC</name>
<feature type="compositionally biased region" description="Basic residues" evidence="6">
    <location>
        <begin position="1"/>
        <end position="15"/>
    </location>
</feature>